<accession>A0A803NK73</accession>
<protein>
    <recommendedName>
        <fullName evidence="2">CUE domain-containing protein</fullName>
    </recommendedName>
</protein>
<reference evidence="3" key="2">
    <citation type="submission" date="2021-03" db="UniProtKB">
        <authorList>
            <consortium name="EnsemblPlants"/>
        </authorList>
    </citation>
    <scope>IDENTIFICATION</scope>
</reference>
<dbReference type="PANTHER" id="PTHR21494">
    <property type="entry name" value="ACTIVATING SIGNAL COINTEGRATOR 1 COMPLEX SUBUNIT 2 ASC-1 COMPLEX SUBUNIT P100"/>
    <property type="match status" value="1"/>
</dbReference>
<dbReference type="InterPro" id="IPR052586">
    <property type="entry name" value="ASCC2"/>
</dbReference>
<dbReference type="SUPFAM" id="SSF46934">
    <property type="entry name" value="UBA-like"/>
    <property type="match status" value="1"/>
</dbReference>
<dbReference type="Pfam" id="PF02845">
    <property type="entry name" value="CUE"/>
    <property type="match status" value="1"/>
</dbReference>
<reference evidence="3" key="1">
    <citation type="submission" date="2018-11" db="EMBL/GenBank/DDBJ databases">
        <authorList>
            <person name="Grassa J C."/>
        </authorList>
    </citation>
    <scope>NUCLEOTIDE SEQUENCE [LARGE SCALE GENOMIC DNA]</scope>
</reference>
<keyword evidence="4" id="KW-1185">Reference proteome</keyword>
<dbReference type="InterPro" id="IPR003892">
    <property type="entry name" value="CUE"/>
</dbReference>
<organism evidence="3 4">
    <name type="scientific">Cannabis sativa</name>
    <name type="common">Hemp</name>
    <name type="synonym">Marijuana</name>
    <dbReference type="NCBI Taxonomy" id="3483"/>
    <lineage>
        <taxon>Eukaryota</taxon>
        <taxon>Viridiplantae</taxon>
        <taxon>Streptophyta</taxon>
        <taxon>Embryophyta</taxon>
        <taxon>Tracheophyta</taxon>
        <taxon>Spermatophyta</taxon>
        <taxon>Magnoliopsida</taxon>
        <taxon>eudicotyledons</taxon>
        <taxon>Gunneridae</taxon>
        <taxon>Pentapetalae</taxon>
        <taxon>rosids</taxon>
        <taxon>fabids</taxon>
        <taxon>Rosales</taxon>
        <taxon>Cannabaceae</taxon>
        <taxon>Cannabis</taxon>
    </lineage>
</organism>
<feature type="compositionally biased region" description="Low complexity" evidence="1">
    <location>
        <begin position="587"/>
        <end position="599"/>
    </location>
</feature>
<dbReference type="Gene3D" id="1.10.8.10">
    <property type="entry name" value="DNA helicase RuvA subunit, C-terminal domain"/>
    <property type="match status" value="1"/>
</dbReference>
<name>A0A803NK73_CANSA</name>
<dbReference type="InterPro" id="IPR009060">
    <property type="entry name" value="UBA-like_sf"/>
</dbReference>
<dbReference type="PANTHER" id="PTHR21494:SF0">
    <property type="entry name" value="ACTIVATING SIGNAL COINTEGRATOR 1 COMPLEX SUBUNIT 2"/>
    <property type="match status" value="1"/>
</dbReference>
<evidence type="ECO:0000256" key="1">
    <source>
        <dbReference type="SAM" id="MobiDB-lite"/>
    </source>
</evidence>
<dbReference type="Proteomes" id="UP000596661">
    <property type="component" value="Chromosome 1"/>
</dbReference>
<dbReference type="CDD" id="cd14364">
    <property type="entry name" value="CUE_ASCC2"/>
    <property type="match status" value="1"/>
</dbReference>
<feature type="compositionally biased region" description="Basic and acidic residues" evidence="1">
    <location>
        <begin position="671"/>
        <end position="689"/>
    </location>
</feature>
<feature type="domain" description="CUE" evidence="2">
    <location>
        <begin position="395"/>
        <end position="438"/>
    </location>
</feature>
<feature type="region of interest" description="Disordered" evidence="1">
    <location>
        <begin position="656"/>
        <end position="728"/>
    </location>
</feature>
<dbReference type="EnsemblPlants" id="evm.model.01.2203">
    <property type="protein sequence ID" value="cds.evm.model.01.2203"/>
    <property type="gene ID" value="evm.TU.01.2203"/>
</dbReference>
<dbReference type="SMART" id="SM00546">
    <property type="entry name" value="CUE"/>
    <property type="match status" value="1"/>
</dbReference>
<dbReference type="PROSITE" id="PS51140">
    <property type="entry name" value="CUE"/>
    <property type="match status" value="1"/>
</dbReference>
<proteinExistence type="predicted"/>
<evidence type="ECO:0000259" key="2">
    <source>
        <dbReference type="PROSITE" id="PS51140"/>
    </source>
</evidence>
<dbReference type="Gramene" id="evm.model.01.2203">
    <property type="protein sequence ID" value="cds.evm.model.01.2203"/>
    <property type="gene ID" value="evm.TU.01.2203"/>
</dbReference>
<sequence>MPNHRFQFKGFYSVTLQIPLKKPIEFGGPSNAAVSGSKVQIGNNGGTKLSGDGKFVNYLPQDEAVAAGFGADEVALDTSLRDFLDSFLQFTNRWYDFPHHGVKGIVAGVIVGEYDLIRRVFMVLYRISSNRDPGARAADSLSVNNHGVLLQEKKLLDLPMLLDICALYGHENEELTRVLVLFSSGSHGDPGSSRLHVDMQEVMDFIHDAIVSMDAFVGAYKPAALFFSNPVEISYAMNDGNEELLCTLAKLHDSFLPSLQRGFHVLLTSKEDQLMSSINAGLKLLATRIIKFGWKLLDICYLSDEVFEDNLPVQAATKMFPANIEDPVIRADILIQTFREIATVSVSRWIFVDNKQLKYFSGILMSSKKATEKELPTMQNPGTSTKVQMDEDAAIMESKISQIKDLFPDYGKGFLAVYLETYNQNPEEVIQRVLEGTLHDDLRNMDTSLETMPIPKAAATVVGKNDKGKGKLVESVSVSSPNPNLTPGERVQQRESSLVSSSSTHGRFVRKSNANVLDSSTLDDKNQMDSLRTAALISQYELDDEYDYSFDDLGLSVGDSGLDENQSLSDKINSNMGKTWEKETTEGGSSQNNNSNSKWGSKKKPQYYVKDGNNYSYKVEGSVAVANAGEASLLTQAQQELIHGLGRGGNLPLGAVKKGWGRGRRGGGRANGEEQDKRFGVSEGEEVRDNAGNFRGRGRRRGGGGGGRNNHYRKDRANAKHFSGLSGY</sequence>
<dbReference type="InterPro" id="IPR041800">
    <property type="entry name" value="ASCC2_CUE"/>
</dbReference>
<dbReference type="GO" id="GO:0043130">
    <property type="term" value="F:ubiquitin binding"/>
    <property type="evidence" value="ECO:0007669"/>
    <property type="project" value="InterPro"/>
</dbReference>
<evidence type="ECO:0000313" key="4">
    <source>
        <dbReference type="Proteomes" id="UP000596661"/>
    </source>
</evidence>
<dbReference type="EMBL" id="UZAU01000060">
    <property type="status" value="NOT_ANNOTATED_CDS"/>
    <property type="molecule type" value="Genomic_DNA"/>
</dbReference>
<dbReference type="AlphaFoldDB" id="A0A803NK73"/>
<evidence type="ECO:0000313" key="3">
    <source>
        <dbReference type="EnsemblPlants" id="cds.evm.model.01.2203"/>
    </source>
</evidence>
<feature type="region of interest" description="Disordered" evidence="1">
    <location>
        <begin position="474"/>
        <end position="512"/>
    </location>
</feature>
<feature type="region of interest" description="Disordered" evidence="1">
    <location>
        <begin position="580"/>
        <end position="605"/>
    </location>
</feature>
<dbReference type="OMA" id="LACPIDT"/>